<proteinExistence type="predicted"/>
<evidence type="ECO:0008006" key="4">
    <source>
        <dbReference type="Google" id="ProtNLM"/>
    </source>
</evidence>
<dbReference type="Proteomes" id="UP000535415">
    <property type="component" value="Unassembled WGS sequence"/>
</dbReference>
<reference evidence="2 3" key="1">
    <citation type="submission" date="2020-08" db="EMBL/GenBank/DDBJ databases">
        <title>Genomic Encyclopedia of Type Strains, Phase IV (KMG-IV): sequencing the most valuable type-strain genomes for metagenomic binning, comparative biology and taxonomic classification.</title>
        <authorList>
            <person name="Goeker M."/>
        </authorList>
    </citation>
    <scope>NUCLEOTIDE SEQUENCE [LARGE SCALE GENOMIC DNA]</scope>
    <source>
        <strain evidence="2 3">DSM 101064</strain>
    </source>
</reference>
<evidence type="ECO:0000256" key="1">
    <source>
        <dbReference type="SAM" id="Phobius"/>
    </source>
</evidence>
<dbReference type="Gene3D" id="3.40.30.10">
    <property type="entry name" value="Glutaredoxin"/>
    <property type="match status" value="1"/>
</dbReference>
<accession>A0A7W9BLP7</accession>
<keyword evidence="1" id="KW-1133">Transmembrane helix</keyword>
<keyword evidence="1" id="KW-0472">Membrane</keyword>
<comment type="caution">
    <text evidence="2">The sequence shown here is derived from an EMBL/GenBank/DDBJ whole genome shotgun (WGS) entry which is preliminary data.</text>
</comment>
<keyword evidence="1" id="KW-0812">Transmembrane</keyword>
<protein>
    <recommendedName>
        <fullName evidence="4">Thioredoxin domain-containing protein</fullName>
    </recommendedName>
</protein>
<evidence type="ECO:0000313" key="2">
    <source>
        <dbReference type="EMBL" id="MBB5722627.1"/>
    </source>
</evidence>
<dbReference type="EMBL" id="JACIJM010000005">
    <property type="protein sequence ID" value="MBB5722627.1"/>
    <property type="molecule type" value="Genomic_DNA"/>
</dbReference>
<evidence type="ECO:0000313" key="3">
    <source>
        <dbReference type="Proteomes" id="UP000535415"/>
    </source>
</evidence>
<name>A0A7W9BLP7_9RHOB</name>
<dbReference type="AlphaFoldDB" id="A0A7W9BLP7"/>
<keyword evidence="3" id="KW-1185">Reference proteome</keyword>
<dbReference type="RefSeq" id="WP_183529050.1">
    <property type="nucleotide sequence ID" value="NZ_JACIJM010000005.1"/>
</dbReference>
<feature type="transmembrane region" description="Helical" evidence="1">
    <location>
        <begin position="31"/>
        <end position="49"/>
    </location>
</feature>
<dbReference type="InterPro" id="IPR036249">
    <property type="entry name" value="Thioredoxin-like_sf"/>
</dbReference>
<organism evidence="2 3">
    <name type="scientific">Yoonia ponticola</name>
    <dbReference type="NCBI Taxonomy" id="1524255"/>
    <lineage>
        <taxon>Bacteria</taxon>
        <taxon>Pseudomonadati</taxon>
        <taxon>Pseudomonadota</taxon>
        <taxon>Alphaproteobacteria</taxon>
        <taxon>Rhodobacterales</taxon>
        <taxon>Paracoccaceae</taxon>
        <taxon>Yoonia</taxon>
    </lineage>
</organism>
<dbReference type="SUPFAM" id="SSF52833">
    <property type="entry name" value="Thioredoxin-like"/>
    <property type="match status" value="1"/>
</dbReference>
<gene>
    <name evidence="2" type="ORF">FHS72_002253</name>
</gene>
<sequence length="161" mass="17143">MKKSRKSTKSTKKSQISAPEVTTRRSFLAKAPYILGGIVAIGGIGLLGVNKVRADLAEQDLSIVGSGMPVIVQVHDPSCPICVALQKETRAAMETVENSDLEYRVASIASDVGSAFADRHNSAHATLLFFDADGAITQRVHAPSDRDTLTTAFHAHISANK</sequence>